<feature type="chain" id="PRO_5035830443" description="Secreted protein" evidence="1">
    <location>
        <begin position="17"/>
        <end position="127"/>
    </location>
</feature>
<proteinExistence type="predicted"/>
<gene>
    <name evidence="2" type="ORF">KP509_18G002000</name>
</gene>
<accession>A0A8T2SM75</accession>
<evidence type="ECO:0000256" key="1">
    <source>
        <dbReference type="SAM" id="SignalP"/>
    </source>
</evidence>
<evidence type="ECO:0008006" key="4">
    <source>
        <dbReference type="Google" id="ProtNLM"/>
    </source>
</evidence>
<feature type="signal peptide" evidence="1">
    <location>
        <begin position="1"/>
        <end position="16"/>
    </location>
</feature>
<organism evidence="2 3">
    <name type="scientific">Ceratopteris richardii</name>
    <name type="common">Triangle waterfern</name>
    <dbReference type="NCBI Taxonomy" id="49495"/>
    <lineage>
        <taxon>Eukaryota</taxon>
        <taxon>Viridiplantae</taxon>
        <taxon>Streptophyta</taxon>
        <taxon>Embryophyta</taxon>
        <taxon>Tracheophyta</taxon>
        <taxon>Polypodiopsida</taxon>
        <taxon>Polypodiidae</taxon>
        <taxon>Polypodiales</taxon>
        <taxon>Pteridineae</taxon>
        <taxon>Pteridaceae</taxon>
        <taxon>Parkerioideae</taxon>
        <taxon>Ceratopteris</taxon>
    </lineage>
</organism>
<protein>
    <recommendedName>
        <fullName evidence="4">Secreted protein</fullName>
    </recommendedName>
</protein>
<evidence type="ECO:0000313" key="3">
    <source>
        <dbReference type="Proteomes" id="UP000825935"/>
    </source>
</evidence>
<keyword evidence="1" id="KW-0732">Signal</keyword>
<evidence type="ECO:0000313" key="2">
    <source>
        <dbReference type="EMBL" id="KAH7364985.1"/>
    </source>
</evidence>
<name>A0A8T2SM75_CERRI</name>
<sequence>MKLCAIFGVCIRKPSAIIVLCSGVLSLGPCKSAVCFRSFLDLAFCVVQPTALSFAKGEKKQPPRQIPTAFCSRKSFTNSNDQNKRKENLCAQQEGLSIAKGEKGTTKADSVYKGIVNRKRRKEHYKS</sequence>
<reference evidence="2" key="1">
    <citation type="submission" date="2021-08" db="EMBL/GenBank/DDBJ databases">
        <title>WGS assembly of Ceratopteris richardii.</title>
        <authorList>
            <person name="Marchant D.B."/>
            <person name="Chen G."/>
            <person name="Jenkins J."/>
            <person name="Shu S."/>
            <person name="Leebens-Mack J."/>
            <person name="Grimwood J."/>
            <person name="Schmutz J."/>
            <person name="Soltis P."/>
            <person name="Soltis D."/>
            <person name="Chen Z.-H."/>
        </authorList>
    </citation>
    <scope>NUCLEOTIDE SEQUENCE</scope>
    <source>
        <strain evidence="2">Whitten #5841</strain>
        <tissue evidence="2">Leaf</tissue>
    </source>
</reference>
<keyword evidence="3" id="KW-1185">Reference proteome</keyword>
<comment type="caution">
    <text evidence="2">The sequence shown here is derived from an EMBL/GenBank/DDBJ whole genome shotgun (WGS) entry which is preliminary data.</text>
</comment>
<dbReference type="AlphaFoldDB" id="A0A8T2SM75"/>
<dbReference type="Proteomes" id="UP000825935">
    <property type="component" value="Chromosome 18"/>
</dbReference>
<dbReference type="EMBL" id="CM035423">
    <property type="protein sequence ID" value="KAH7364985.1"/>
    <property type="molecule type" value="Genomic_DNA"/>
</dbReference>